<comment type="caution">
    <text evidence="1">The sequence shown here is derived from an EMBL/GenBank/DDBJ whole genome shotgun (WGS) entry which is preliminary data.</text>
</comment>
<accession>A0A5C5YVW9</accession>
<organism evidence="1 2">
    <name type="scientific">Novipirellula herctigrandis</name>
    <dbReference type="NCBI Taxonomy" id="2527986"/>
    <lineage>
        <taxon>Bacteria</taxon>
        <taxon>Pseudomonadati</taxon>
        <taxon>Planctomycetota</taxon>
        <taxon>Planctomycetia</taxon>
        <taxon>Pirellulales</taxon>
        <taxon>Pirellulaceae</taxon>
        <taxon>Novipirellula</taxon>
    </lineage>
</organism>
<sequence length="75" mass="8577">MRGTLGSLSDQDKRVLARSIEPNWRCQSGCPDRKKPSRIFNSATPNTLQLLVGRLDQEIGKTAVDQQRERRNLRL</sequence>
<dbReference type="EMBL" id="SJPJ01000001">
    <property type="protein sequence ID" value="TWT78990.1"/>
    <property type="molecule type" value="Genomic_DNA"/>
</dbReference>
<evidence type="ECO:0000313" key="2">
    <source>
        <dbReference type="Proteomes" id="UP000315010"/>
    </source>
</evidence>
<dbReference type="Proteomes" id="UP000315010">
    <property type="component" value="Unassembled WGS sequence"/>
</dbReference>
<name>A0A5C5YVW9_9BACT</name>
<reference evidence="1 2" key="1">
    <citation type="submission" date="2019-02" db="EMBL/GenBank/DDBJ databases">
        <title>Deep-cultivation of Planctomycetes and their phenomic and genomic characterization uncovers novel biology.</title>
        <authorList>
            <person name="Wiegand S."/>
            <person name="Jogler M."/>
            <person name="Boedeker C."/>
            <person name="Pinto D."/>
            <person name="Vollmers J."/>
            <person name="Rivas-Marin E."/>
            <person name="Kohn T."/>
            <person name="Peeters S.H."/>
            <person name="Heuer A."/>
            <person name="Rast P."/>
            <person name="Oberbeckmann S."/>
            <person name="Bunk B."/>
            <person name="Jeske O."/>
            <person name="Meyerdierks A."/>
            <person name="Storesund J.E."/>
            <person name="Kallscheuer N."/>
            <person name="Luecker S."/>
            <person name="Lage O.M."/>
            <person name="Pohl T."/>
            <person name="Merkel B.J."/>
            <person name="Hornburger P."/>
            <person name="Mueller R.-W."/>
            <person name="Bruemmer F."/>
            <person name="Labrenz M."/>
            <person name="Spormann A.M."/>
            <person name="Op Den Camp H."/>
            <person name="Overmann J."/>
            <person name="Amann R."/>
            <person name="Jetten M.S.M."/>
            <person name="Mascher T."/>
            <person name="Medema M.H."/>
            <person name="Devos D.P."/>
            <person name="Kaster A.-K."/>
            <person name="Ovreas L."/>
            <person name="Rohde M."/>
            <person name="Galperin M.Y."/>
            <person name="Jogler C."/>
        </authorList>
    </citation>
    <scope>NUCLEOTIDE SEQUENCE [LARGE SCALE GENOMIC DNA]</scope>
    <source>
        <strain evidence="1 2">CA13</strain>
    </source>
</reference>
<dbReference type="AlphaFoldDB" id="A0A5C5YVW9"/>
<keyword evidence="2" id="KW-1185">Reference proteome</keyword>
<evidence type="ECO:0000313" key="1">
    <source>
        <dbReference type="EMBL" id="TWT78990.1"/>
    </source>
</evidence>
<proteinExistence type="predicted"/>
<gene>
    <name evidence="1" type="ORF">CA13_03870</name>
</gene>
<protein>
    <submittedName>
        <fullName evidence="1">Uncharacterized protein</fullName>
    </submittedName>
</protein>